<evidence type="ECO:0000313" key="2">
    <source>
        <dbReference type="EMBL" id="KAK9089808.1"/>
    </source>
</evidence>
<dbReference type="Proteomes" id="UP001419268">
    <property type="component" value="Unassembled WGS sequence"/>
</dbReference>
<proteinExistence type="predicted"/>
<keyword evidence="3" id="KW-1185">Reference proteome</keyword>
<dbReference type="EMBL" id="JBBNAG010000012">
    <property type="protein sequence ID" value="KAK9089808.1"/>
    <property type="molecule type" value="Genomic_DNA"/>
</dbReference>
<gene>
    <name evidence="2" type="ORF">Scep_028890</name>
</gene>
<dbReference type="SMART" id="SM00256">
    <property type="entry name" value="FBOX"/>
    <property type="match status" value="1"/>
</dbReference>
<comment type="caution">
    <text evidence="2">The sequence shown here is derived from an EMBL/GenBank/DDBJ whole genome shotgun (WGS) entry which is preliminary data.</text>
</comment>
<dbReference type="CDD" id="cd22157">
    <property type="entry name" value="F-box_AtFBW1-like"/>
    <property type="match status" value="1"/>
</dbReference>
<dbReference type="PROSITE" id="PS50181">
    <property type="entry name" value="FBOX"/>
    <property type="match status" value="1"/>
</dbReference>
<evidence type="ECO:0000313" key="3">
    <source>
        <dbReference type="Proteomes" id="UP001419268"/>
    </source>
</evidence>
<name>A0AAP0EF05_9MAGN</name>
<dbReference type="InterPro" id="IPR036047">
    <property type="entry name" value="F-box-like_dom_sf"/>
</dbReference>
<dbReference type="SUPFAM" id="SSF81383">
    <property type="entry name" value="F-box domain"/>
    <property type="match status" value="1"/>
</dbReference>
<organism evidence="2 3">
    <name type="scientific">Stephania cephalantha</name>
    <dbReference type="NCBI Taxonomy" id="152367"/>
    <lineage>
        <taxon>Eukaryota</taxon>
        <taxon>Viridiplantae</taxon>
        <taxon>Streptophyta</taxon>
        <taxon>Embryophyta</taxon>
        <taxon>Tracheophyta</taxon>
        <taxon>Spermatophyta</taxon>
        <taxon>Magnoliopsida</taxon>
        <taxon>Ranunculales</taxon>
        <taxon>Menispermaceae</taxon>
        <taxon>Menispermoideae</taxon>
        <taxon>Cissampelideae</taxon>
        <taxon>Stephania</taxon>
    </lineage>
</organism>
<dbReference type="PANTHER" id="PTHR31672:SF2">
    <property type="entry name" value="F-BOX DOMAIN-CONTAINING PROTEIN"/>
    <property type="match status" value="1"/>
</dbReference>
<dbReference type="Gene3D" id="1.20.1280.50">
    <property type="match status" value="1"/>
</dbReference>
<feature type="domain" description="F-box" evidence="1">
    <location>
        <begin position="1"/>
        <end position="47"/>
    </location>
</feature>
<accession>A0AAP0EF05</accession>
<dbReference type="Pfam" id="PF00646">
    <property type="entry name" value="F-box"/>
    <property type="match status" value="1"/>
</dbReference>
<dbReference type="AlphaFoldDB" id="A0AAP0EF05"/>
<dbReference type="PANTHER" id="PTHR31672">
    <property type="entry name" value="BNACNNG10540D PROTEIN"/>
    <property type="match status" value="1"/>
</dbReference>
<dbReference type="InterPro" id="IPR050796">
    <property type="entry name" value="SCF_F-box_component"/>
</dbReference>
<dbReference type="InterPro" id="IPR001810">
    <property type="entry name" value="F-box_dom"/>
</dbReference>
<reference evidence="2 3" key="1">
    <citation type="submission" date="2024-01" db="EMBL/GenBank/DDBJ databases">
        <title>Genome assemblies of Stephania.</title>
        <authorList>
            <person name="Yang L."/>
        </authorList>
    </citation>
    <scope>NUCLEOTIDE SEQUENCE [LARGE SCALE GENOMIC DNA]</scope>
    <source>
        <strain evidence="2">JXDWG</strain>
        <tissue evidence="2">Leaf</tissue>
    </source>
</reference>
<protein>
    <recommendedName>
        <fullName evidence="1">F-box domain-containing protein</fullName>
    </recommendedName>
</protein>
<evidence type="ECO:0000259" key="1">
    <source>
        <dbReference type="PROSITE" id="PS50181"/>
    </source>
</evidence>
<sequence length="209" mass="23949">MERLPLEIVLDIITRLPIASLLRFKCVCKAWLSIAEDIHLLHLYHQNTAQNNVCLVLQGEHSLDCQLHVIDPSNHHHKTITKRLDPPFKSSMPNFDIAGSCNGFLCLFDDSQLVPDTIFIYNPFTNESKQLPPTNKNFSNQRVVLGFGFLCRLQTGEFMLEYGNQALVPYDPRQEEFKKLDIHGLPNCFETVTFKGSLLPLQDHTQMQI</sequence>